<comment type="caution">
    <text evidence="23">The sequence shown here is derived from an EMBL/GenBank/DDBJ whole genome shotgun (WGS) entry which is preliminary data.</text>
</comment>
<dbReference type="PROSITE" id="PS50989">
    <property type="entry name" value="COA_CT_CTER"/>
    <property type="match status" value="1"/>
</dbReference>
<dbReference type="Pfam" id="PF01039">
    <property type="entry name" value="Carboxyl_trans"/>
    <property type="match status" value="1"/>
</dbReference>
<keyword evidence="13" id="KW-0479">Metal-binding</keyword>
<gene>
    <name evidence="23" type="ORF">JW613_07800</name>
</gene>
<keyword evidence="16" id="KW-0443">Lipid metabolism</keyword>
<dbReference type="SUPFAM" id="SSF52096">
    <property type="entry name" value="ClpP/crotonase"/>
    <property type="match status" value="2"/>
</dbReference>
<protein>
    <recommendedName>
        <fullName evidence="8">Acetyl-coenzyme A carboxylase carboxyl transferase subunits beta/alpha</fullName>
        <ecNumber evidence="7">2.1.3.15</ecNumber>
    </recommendedName>
</protein>
<dbReference type="InterPro" id="IPR001095">
    <property type="entry name" value="Acetyl_CoA_COase_a_su"/>
</dbReference>
<dbReference type="PANTHER" id="PTHR42853:SF3">
    <property type="entry name" value="ACETYL-COENZYME A CARBOXYLASE CARBOXYL TRANSFERASE SUBUNIT ALPHA, CHLOROPLASTIC"/>
    <property type="match status" value="1"/>
</dbReference>
<comment type="function">
    <text evidence="18">Component of the acetyl coenzyme A carboxylase (ACC) complex. Biotin carboxylase (BC) catalyzes the carboxylation of biotin on its carrier protein (BCCP) and then the CO(2) group is transferred by the transcarboxylase to acetyl-CoA to form malonyl-CoA.</text>
</comment>
<evidence type="ECO:0000256" key="6">
    <source>
        <dbReference type="ARBA" id="ARBA00011664"/>
    </source>
</evidence>
<comment type="cofactor">
    <cofactor evidence="1">
        <name>Zn(2+)</name>
        <dbReference type="ChEBI" id="CHEBI:29105"/>
    </cofactor>
</comment>
<dbReference type="PROSITE" id="PS50980">
    <property type="entry name" value="COA_CT_NTER"/>
    <property type="match status" value="1"/>
</dbReference>
<keyword evidence="13" id="KW-0862">Zinc</keyword>
<evidence type="ECO:0000256" key="1">
    <source>
        <dbReference type="ARBA" id="ARBA00001947"/>
    </source>
</evidence>
<comment type="pathway">
    <text evidence="3">Lipid metabolism; malonyl-CoA biosynthesis; malonyl-CoA from acetyl-CoA: step 1/1.</text>
</comment>
<evidence type="ECO:0000256" key="7">
    <source>
        <dbReference type="ARBA" id="ARBA00011883"/>
    </source>
</evidence>
<evidence type="ECO:0000256" key="10">
    <source>
        <dbReference type="ARBA" id="ARBA00022516"/>
    </source>
</evidence>
<name>A0ABS3XS29_9ACTN</name>
<evidence type="ECO:0000256" key="19">
    <source>
        <dbReference type="ARBA" id="ARBA00049152"/>
    </source>
</evidence>
<feature type="domain" description="CoA carboxyltransferase N-terminal" evidence="21">
    <location>
        <begin position="1"/>
        <end position="235"/>
    </location>
</feature>
<comment type="subunit">
    <text evidence="6">Acetyl-CoA carboxylase is a heterotetramer composed of biotin carboxyl carrier protein (AccB), biotin carboxylase (AccC) and two subunits of ACCase subunit beta/alpha.</text>
</comment>
<keyword evidence="17" id="KW-0275">Fatty acid biosynthesis</keyword>
<dbReference type="InterPro" id="IPR000438">
    <property type="entry name" value="Acetyl_CoA_COase_Trfase_b_su"/>
</dbReference>
<dbReference type="Proteomes" id="UP000721954">
    <property type="component" value="Unassembled WGS sequence"/>
</dbReference>
<evidence type="ECO:0000256" key="8">
    <source>
        <dbReference type="ARBA" id="ARBA00018312"/>
    </source>
</evidence>
<evidence type="ECO:0000256" key="3">
    <source>
        <dbReference type="ARBA" id="ARBA00004956"/>
    </source>
</evidence>
<evidence type="ECO:0000256" key="9">
    <source>
        <dbReference type="ARBA" id="ARBA00022490"/>
    </source>
</evidence>
<dbReference type="Pfam" id="PF03255">
    <property type="entry name" value="ACCA"/>
    <property type="match status" value="1"/>
</dbReference>
<keyword evidence="14" id="KW-0276">Fatty acid metabolism</keyword>
<keyword evidence="13" id="KW-0863">Zinc-finger</keyword>
<evidence type="ECO:0000256" key="5">
    <source>
        <dbReference type="ARBA" id="ARBA00010284"/>
    </source>
</evidence>
<dbReference type="EC" id="2.1.3.15" evidence="7"/>
<organism evidence="23 24">
    <name type="scientific">Streptomyces smyrnaeus</name>
    <dbReference type="NCBI Taxonomy" id="1387713"/>
    <lineage>
        <taxon>Bacteria</taxon>
        <taxon>Bacillati</taxon>
        <taxon>Actinomycetota</taxon>
        <taxon>Actinomycetes</taxon>
        <taxon>Kitasatosporales</taxon>
        <taxon>Streptomycetaceae</taxon>
        <taxon>Streptomyces</taxon>
    </lineage>
</organism>
<evidence type="ECO:0000313" key="23">
    <source>
        <dbReference type="EMBL" id="MBO8198207.1"/>
    </source>
</evidence>
<proteinExistence type="inferred from homology"/>
<keyword evidence="11" id="KW-0808">Transferase</keyword>
<dbReference type="Gene3D" id="3.90.226.10">
    <property type="entry name" value="2-enoyl-CoA Hydratase, Chain A, domain 1"/>
    <property type="match status" value="2"/>
</dbReference>
<keyword evidence="12" id="KW-0547">Nucleotide-binding</keyword>
<dbReference type="InterPro" id="IPR011763">
    <property type="entry name" value="COA_CT_C"/>
</dbReference>
<comment type="similarity">
    <text evidence="5">In the N-terminal section; belongs to the AccD/PCCB family.</text>
</comment>
<evidence type="ECO:0000256" key="13">
    <source>
        <dbReference type="ARBA" id="ARBA00022771"/>
    </source>
</evidence>
<dbReference type="InterPro" id="IPR034733">
    <property type="entry name" value="AcCoA_carboxyl_beta"/>
</dbReference>
<feature type="domain" description="CoA carboxyltransferase C-terminal" evidence="22">
    <location>
        <begin position="230"/>
        <end position="470"/>
    </location>
</feature>
<evidence type="ECO:0000256" key="15">
    <source>
        <dbReference type="ARBA" id="ARBA00022840"/>
    </source>
</evidence>
<dbReference type="InterPro" id="IPR011762">
    <property type="entry name" value="COA_CT_N"/>
</dbReference>
<evidence type="ECO:0000256" key="11">
    <source>
        <dbReference type="ARBA" id="ARBA00022679"/>
    </source>
</evidence>
<evidence type="ECO:0000256" key="12">
    <source>
        <dbReference type="ARBA" id="ARBA00022741"/>
    </source>
</evidence>
<evidence type="ECO:0000313" key="24">
    <source>
        <dbReference type="Proteomes" id="UP000721954"/>
    </source>
</evidence>
<evidence type="ECO:0000259" key="22">
    <source>
        <dbReference type="PROSITE" id="PS50989"/>
    </source>
</evidence>
<dbReference type="InterPro" id="IPR029045">
    <property type="entry name" value="ClpP/crotonase-like_dom_sf"/>
</dbReference>
<reference evidence="23 24" key="1">
    <citation type="submission" date="2021-02" db="EMBL/GenBank/DDBJ databases">
        <title>Streptomyces spirodelae sp. nov., isolated from duckweed.</title>
        <authorList>
            <person name="Saimee Y."/>
            <person name="Duangmal K."/>
        </authorList>
    </citation>
    <scope>NUCLEOTIDE SEQUENCE [LARGE SCALE GENOMIC DNA]</scope>
    <source>
        <strain evidence="23 24">DSM 42105</strain>
    </source>
</reference>
<evidence type="ECO:0000256" key="16">
    <source>
        <dbReference type="ARBA" id="ARBA00023098"/>
    </source>
</evidence>
<dbReference type="PRINTS" id="PR01070">
    <property type="entry name" value="ACCCTRFRASEB"/>
</dbReference>
<keyword evidence="9" id="KW-0963">Cytoplasm</keyword>
<dbReference type="GeneID" id="96258508"/>
<evidence type="ECO:0000259" key="21">
    <source>
        <dbReference type="PROSITE" id="PS50980"/>
    </source>
</evidence>
<evidence type="ECO:0000256" key="2">
    <source>
        <dbReference type="ARBA" id="ARBA00004496"/>
    </source>
</evidence>
<keyword evidence="10" id="KW-0444">Lipid biosynthesis</keyword>
<comment type="similarity">
    <text evidence="4">In the C-terminal section; belongs to the AccA family.</text>
</comment>
<evidence type="ECO:0000256" key="4">
    <source>
        <dbReference type="ARBA" id="ARBA00006276"/>
    </source>
</evidence>
<dbReference type="RefSeq" id="WP_209209941.1">
    <property type="nucleotide sequence ID" value="NZ_JAFFZM010000003.1"/>
</dbReference>
<comment type="catalytic activity">
    <reaction evidence="19">
        <text>N(6)-carboxybiotinyl-L-lysyl-[protein] + acetyl-CoA = N(6)-biotinyl-L-lysyl-[protein] + malonyl-CoA</text>
        <dbReference type="Rhea" id="RHEA:54728"/>
        <dbReference type="Rhea" id="RHEA-COMP:10505"/>
        <dbReference type="Rhea" id="RHEA-COMP:10506"/>
        <dbReference type="ChEBI" id="CHEBI:57288"/>
        <dbReference type="ChEBI" id="CHEBI:57384"/>
        <dbReference type="ChEBI" id="CHEBI:83144"/>
        <dbReference type="ChEBI" id="CHEBI:83145"/>
        <dbReference type="EC" id="2.1.3.15"/>
    </reaction>
</comment>
<evidence type="ECO:0000256" key="17">
    <source>
        <dbReference type="ARBA" id="ARBA00023160"/>
    </source>
</evidence>
<evidence type="ECO:0000256" key="14">
    <source>
        <dbReference type="ARBA" id="ARBA00022832"/>
    </source>
</evidence>
<comment type="subcellular location">
    <subcellularLocation>
        <location evidence="2">Cytoplasm</location>
    </subcellularLocation>
</comment>
<feature type="region of interest" description="Disordered" evidence="20">
    <location>
        <begin position="448"/>
        <end position="470"/>
    </location>
</feature>
<dbReference type="PANTHER" id="PTHR42853">
    <property type="entry name" value="ACETYL-COENZYME A CARBOXYLASE CARBOXYL TRANSFERASE SUBUNIT ALPHA"/>
    <property type="match status" value="1"/>
</dbReference>
<keyword evidence="24" id="KW-1185">Reference proteome</keyword>
<keyword evidence="15" id="KW-0067">ATP-binding</keyword>
<evidence type="ECO:0000256" key="18">
    <source>
        <dbReference type="ARBA" id="ARBA00025280"/>
    </source>
</evidence>
<sequence>MRPTARTLLSQVASGFTEFDPPKDRPSKADGPLGWPGYDEMRAQAQARTGESESVVSGTGRIGEAETVLLCFEFGYLGGSLGERTGDLIEAAHTTARELGLPVVTLVATGGSRMQEGMRALVQLQRVARQTALTAAAGLPQLAVVRDPTTGGGWATLAAGADVVLGLPGAQAAFAGSRVRPPDADPAAYTVEAQHAAGHIDRIVPEAELPTALSRWLALLGGSADRPRRPEPVPVPYALPGPTACGRLPDSGPEAVARARAAGRPRAAAYLDAFLTGREEIGGDRCSGTDAGVLCGFGLHEGRTVAYAAQCGTPTRPAGYRTVARLVRMAGRLRIPVLTLIDTPGAANGPEDERAGAGPAIAEVFTAVAEATVPITSLLIGEGGSGGALALAAPGRLWVTPDSYFSVIAPEAAAAILKRDPDQVPRTAEELRLRPQDAVELGVARGVVETAHGAARTPGVPRPERRPDEE</sequence>
<accession>A0ABS3XS29</accession>
<dbReference type="EMBL" id="JAFFZM010000003">
    <property type="protein sequence ID" value="MBO8198207.1"/>
    <property type="molecule type" value="Genomic_DNA"/>
</dbReference>
<evidence type="ECO:0000256" key="20">
    <source>
        <dbReference type="SAM" id="MobiDB-lite"/>
    </source>
</evidence>